<dbReference type="Pfam" id="PF04194">
    <property type="entry name" value="PDCD2_C"/>
    <property type="match status" value="1"/>
</dbReference>
<dbReference type="GeneID" id="9057396"/>
<reference evidence="3 4" key="1">
    <citation type="submission" date="2008-07" db="EMBL/GenBank/DDBJ databases">
        <authorList>
            <person name="El-Sayed N."/>
            <person name="Caler E."/>
            <person name="Inman J."/>
            <person name="Amedeo P."/>
            <person name="Hass B."/>
            <person name="Wortman J."/>
        </authorList>
    </citation>
    <scope>NUCLEOTIDE SEQUENCE [LARGE SCALE GENOMIC DNA]</scope>
    <source>
        <strain evidence="4">ATCC 50983 / TXsc</strain>
    </source>
</reference>
<dbReference type="AlphaFoldDB" id="C5KSZ9"/>
<dbReference type="OrthoDB" id="366284at2759"/>
<dbReference type="InterPro" id="IPR007320">
    <property type="entry name" value="PDCD2_C"/>
</dbReference>
<sequence>MSGVFLGVFAESELPDELARDVTVSRAGGYPHVIPNTWLHEHYPRCHQCGKEMVFVAQIFSDYDPNTYRFLHVFVCPSTACCRQGKGWRCFRTMKPVTSANSSNASRPVTVEKFNFMATTEKPAGADAFDLSDLANALDGVELSGGSLFGTEIRGGGGGGSSSSSPSADRSCNVLGVPVKPKEETTITLTPAYQLYVVPEPAKWETSMTKEKELYQAYLDSGNPDPTSTAVVKESHGAVIADDDFAGLDEDERSVNFMKFRERLDRLPGQVLRYDYNGSPLWAGKFAEEELGKKATPRRVSPCSACGAPRVFECELLPSLFYLSGWFDGHENEMEWGIAAMYTCSEDCHGSGGLSFNPAVSMYEEFVLVEPPEGDSSSKRPDKVTKKAA</sequence>
<dbReference type="RefSeq" id="XP_002780554.1">
    <property type="nucleotide sequence ID" value="XM_002780508.1"/>
</dbReference>
<dbReference type="InterPro" id="IPR052815">
    <property type="entry name" value="PDCD2-like_regulator"/>
</dbReference>
<evidence type="ECO:0000313" key="3">
    <source>
        <dbReference type="EMBL" id="EER12349.1"/>
    </source>
</evidence>
<dbReference type="InParanoid" id="C5KSZ9"/>
<dbReference type="EMBL" id="GG676168">
    <property type="protein sequence ID" value="EER12349.1"/>
    <property type="molecule type" value="Genomic_DNA"/>
</dbReference>
<gene>
    <name evidence="3" type="ORF">Pmar_PMAR001148</name>
</gene>
<accession>C5KSZ9</accession>
<dbReference type="PANTHER" id="PTHR46421">
    <property type="entry name" value="PROGRAMMED CELL DEATH PROTEIN 2-LIKE"/>
    <property type="match status" value="1"/>
</dbReference>
<dbReference type="PANTHER" id="PTHR46421:SF1">
    <property type="entry name" value="PROGRAMMED CELL DEATH PROTEIN 2-LIKE"/>
    <property type="match status" value="1"/>
</dbReference>
<feature type="region of interest" description="Disordered" evidence="1">
    <location>
        <begin position="152"/>
        <end position="172"/>
    </location>
</feature>
<name>C5KSZ9_PERM5</name>
<feature type="domain" description="Programmed cell death protein 2 C-terminal" evidence="2">
    <location>
        <begin position="256"/>
        <end position="370"/>
    </location>
</feature>
<evidence type="ECO:0000313" key="4">
    <source>
        <dbReference type="Proteomes" id="UP000007800"/>
    </source>
</evidence>
<evidence type="ECO:0000256" key="1">
    <source>
        <dbReference type="SAM" id="MobiDB-lite"/>
    </source>
</evidence>
<keyword evidence="4" id="KW-1185">Reference proteome</keyword>
<dbReference type="OMA" id="MPGPWAD"/>
<organism evidence="4">
    <name type="scientific">Perkinsus marinus (strain ATCC 50983 / TXsc)</name>
    <dbReference type="NCBI Taxonomy" id="423536"/>
    <lineage>
        <taxon>Eukaryota</taxon>
        <taxon>Sar</taxon>
        <taxon>Alveolata</taxon>
        <taxon>Perkinsozoa</taxon>
        <taxon>Perkinsea</taxon>
        <taxon>Perkinsida</taxon>
        <taxon>Perkinsidae</taxon>
        <taxon>Perkinsus</taxon>
    </lineage>
</organism>
<dbReference type="Proteomes" id="UP000007800">
    <property type="component" value="Unassembled WGS sequence"/>
</dbReference>
<dbReference type="GO" id="GO:0005737">
    <property type="term" value="C:cytoplasm"/>
    <property type="evidence" value="ECO:0007669"/>
    <property type="project" value="InterPro"/>
</dbReference>
<evidence type="ECO:0000259" key="2">
    <source>
        <dbReference type="Pfam" id="PF04194"/>
    </source>
</evidence>
<protein>
    <recommendedName>
        <fullName evidence="2">Programmed cell death protein 2 C-terminal domain-containing protein</fullName>
    </recommendedName>
</protein>
<proteinExistence type="predicted"/>